<accession>A0A1Y6BUT2</accession>
<evidence type="ECO:0000256" key="4">
    <source>
        <dbReference type="ARBA" id="ARBA00010281"/>
    </source>
</evidence>
<feature type="domain" description="Starch synthase catalytic" evidence="10">
    <location>
        <begin position="2"/>
        <end position="240"/>
    </location>
</feature>
<protein>
    <recommendedName>
        <fullName evidence="8">Glycogen synthase</fullName>
        <ecNumber evidence="8">2.4.1.21</ecNumber>
    </recommendedName>
    <alternativeName>
        <fullName evidence="8">Starch [bacterial glycogen] synthase</fullName>
    </alternativeName>
</protein>
<dbReference type="EC" id="2.4.1.21" evidence="8"/>
<dbReference type="Proteomes" id="UP000192917">
    <property type="component" value="Unassembled WGS sequence"/>
</dbReference>
<evidence type="ECO:0000256" key="6">
    <source>
        <dbReference type="ARBA" id="ARBA00022679"/>
    </source>
</evidence>
<evidence type="ECO:0000256" key="7">
    <source>
        <dbReference type="ARBA" id="ARBA00023056"/>
    </source>
</evidence>
<evidence type="ECO:0000256" key="1">
    <source>
        <dbReference type="ARBA" id="ARBA00001478"/>
    </source>
</evidence>
<comment type="function">
    <text evidence="2 8">Synthesizes alpha-1,4-glucan chains using ADP-glucose.</text>
</comment>
<name>A0A1Y6BUT2_9PROT</name>
<keyword evidence="5 8" id="KW-0328">Glycosyltransferase</keyword>
<dbReference type="Gene3D" id="3.40.50.2000">
    <property type="entry name" value="Glycogen Phosphorylase B"/>
    <property type="match status" value="2"/>
</dbReference>
<dbReference type="InterPro" id="IPR001296">
    <property type="entry name" value="Glyco_trans_1"/>
</dbReference>
<dbReference type="GO" id="GO:0005829">
    <property type="term" value="C:cytosol"/>
    <property type="evidence" value="ECO:0007669"/>
    <property type="project" value="TreeGrafter"/>
</dbReference>
<evidence type="ECO:0000259" key="10">
    <source>
        <dbReference type="Pfam" id="PF08323"/>
    </source>
</evidence>
<dbReference type="InterPro" id="IPR011835">
    <property type="entry name" value="GS/SS"/>
</dbReference>
<dbReference type="PANTHER" id="PTHR45825">
    <property type="entry name" value="GRANULE-BOUND STARCH SYNTHASE 1, CHLOROPLASTIC/AMYLOPLASTIC"/>
    <property type="match status" value="1"/>
</dbReference>
<feature type="binding site" evidence="8">
    <location>
        <position position="15"/>
    </location>
    <ligand>
        <name>ADP-alpha-D-glucose</name>
        <dbReference type="ChEBI" id="CHEBI:57498"/>
    </ligand>
</feature>
<dbReference type="UniPathway" id="UPA00164"/>
<dbReference type="HAMAP" id="MF_00484">
    <property type="entry name" value="Glycogen_synth"/>
    <property type="match status" value="1"/>
</dbReference>
<keyword evidence="7 8" id="KW-0320">Glycogen biosynthesis</keyword>
<keyword evidence="6 8" id="KW-0808">Transferase</keyword>
<evidence type="ECO:0000313" key="11">
    <source>
        <dbReference type="EMBL" id="SMF29681.1"/>
    </source>
</evidence>
<dbReference type="NCBIfam" id="TIGR02095">
    <property type="entry name" value="glgA"/>
    <property type="match status" value="1"/>
</dbReference>
<gene>
    <name evidence="8" type="primary">glgA</name>
    <name evidence="11" type="ORF">SAMN05428998_11055</name>
</gene>
<dbReference type="Pfam" id="PF00534">
    <property type="entry name" value="Glycos_transf_1"/>
    <property type="match status" value="1"/>
</dbReference>
<comment type="pathway">
    <text evidence="3 8">Glycan biosynthesis; glycogen biosynthesis.</text>
</comment>
<evidence type="ECO:0000259" key="9">
    <source>
        <dbReference type="Pfam" id="PF00534"/>
    </source>
</evidence>
<organism evidence="11 12">
    <name type="scientific">Tistlia consotensis USBA 355</name>
    <dbReference type="NCBI Taxonomy" id="560819"/>
    <lineage>
        <taxon>Bacteria</taxon>
        <taxon>Pseudomonadati</taxon>
        <taxon>Pseudomonadota</taxon>
        <taxon>Alphaproteobacteria</taxon>
        <taxon>Rhodospirillales</taxon>
        <taxon>Rhodovibrionaceae</taxon>
        <taxon>Tistlia</taxon>
    </lineage>
</organism>
<evidence type="ECO:0000313" key="12">
    <source>
        <dbReference type="Proteomes" id="UP000192917"/>
    </source>
</evidence>
<comment type="catalytic activity">
    <reaction evidence="1 8">
        <text>[(1-&gt;4)-alpha-D-glucosyl](n) + ADP-alpha-D-glucose = [(1-&gt;4)-alpha-D-glucosyl](n+1) + ADP + H(+)</text>
        <dbReference type="Rhea" id="RHEA:18189"/>
        <dbReference type="Rhea" id="RHEA-COMP:9584"/>
        <dbReference type="Rhea" id="RHEA-COMP:9587"/>
        <dbReference type="ChEBI" id="CHEBI:15378"/>
        <dbReference type="ChEBI" id="CHEBI:15444"/>
        <dbReference type="ChEBI" id="CHEBI:57498"/>
        <dbReference type="ChEBI" id="CHEBI:456216"/>
        <dbReference type="EC" id="2.4.1.21"/>
    </reaction>
</comment>
<evidence type="ECO:0000256" key="2">
    <source>
        <dbReference type="ARBA" id="ARBA00002764"/>
    </source>
</evidence>
<proteinExistence type="inferred from homology"/>
<feature type="domain" description="Glycosyl transferase family 1" evidence="9">
    <location>
        <begin position="288"/>
        <end position="447"/>
    </location>
</feature>
<evidence type="ECO:0000256" key="3">
    <source>
        <dbReference type="ARBA" id="ARBA00004964"/>
    </source>
</evidence>
<dbReference type="STRING" id="560819.SAMN05428998_11055"/>
<dbReference type="AlphaFoldDB" id="A0A1Y6BUT2"/>
<dbReference type="GO" id="GO:0009011">
    <property type="term" value="F:alpha-1,4-glucan glucosyltransferase (ADP-glucose donor) activity"/>
    <property type="evidence" value="ECO:0007669"/>
    <property type="project" value="UniProtKB-UniRule"/>
</dbReference>
<dbReference type="GO" id="GO:0005978">
    <property type="term" value="P:glycogen biosynthetic process"/>
    <property type="evidence" value="ECO:0007669"/>
    <property type="project" value="UniProtKB-UniRule"/>
</dbReference>
<dbReference type="GO" id="GO:0004373">
    <property type="term" value="F:alpha-1,4-glucan glucosyltransferase (UDP-glucose donor) activity"/>
    <property type="evidence" value="ECO:0007669"/>
    <property type="project" value="InterPro"/>
</dbReference>
<dbReference type="CDD" id="cd03791">
    <property type="entry name" value="GT5_Glycogen_synthase_DULL1-like"/>
    <property type="match status" value="1"/>
</dbReference>
<dbReference type="InterPro" id="IPR013534">
    <property type="entry name" value="Starch_synth_cat_dom"/>
</dbReference>
<dbReference type="Pfam" id="PF08323">
    <property type="entry name" value="Glyco_transf_5"/>
    <property type="match status" value="1"/>
</dbReference>
<comment type="similarity">
    <text evidence="4 8">Belongs to the glycosyltransferase 1 family. Bacterial/plant glycogen synthase subfamily.</text>
</comment>
<sequence>MQVLFVASECAPFVKTGGLADVVAALPKALAAEGVSVKVLLPAYPALAGQVAAGEEVAQPKRLPGGRTRLVAVRDQGLDLLLLDAPALYERPGNPYVDATGRDWPDNHLRFGALGAAGAWVARHGLDGWRPEVLHAHDWQAGLAPALLRLGRPAAKRKATAGTVTTIHNIAFQGLFPATTIPELGLPPSEFRIEGFEYHGRLSFLKAGLVWADRITTVSPGYARELMTPEFGLGFEGILASRRDDFSGILNGIELDAWDPAGDPALVATYSERSLARRLRNRAALERRFGLEPAEDAPLFCVVSRLTRQKGLDLLLEALPRLLGRGGRLALLGSGDADLEAGWRAAAAAHPGRVGVEIGYDEPLSHLLQGGADCILIPSRFEPCGLTQLYGLRYGCLPLVARTGGLADTVIDANEAAIAADVATGFQFAPVTAEALAGAIDRACSLYADRPAWQAMMRRAMRHPVGWQRSAAAYRALYERVAPDRPGRPA</sequence>
<evidence type="ECO:0000256" key="5">
    <source>
        <dbReference type="ARBA" id="ARBA00022676"/>
    </source>
</evidence>
<dbReference type="EMBL" id="FWZX01000010">
    <property type="protein sequence ID" value="SMF29681.1"/>
    <property type="molecule type" value="Genomic_DNA"/>
</dbReference>
<dbReference type="SUPFAM" id="SSF53756">
    <property type="entry name" value="UDP-Glycosyltransferase/glycogen phosphorylase"/>
    <property type="match status" value="1"/>
</dbReference>
<dbReference type="RefSeq" id="WP_085123279.1">
    <property type="nucleotide sequence ID" value="NZ_FWZX01000010.1"/>
</dbReference>
<evidence type="ECO:0000256" key="8">
    <source>
        <dbReference type="HAMAP-Rule" id="MF_00484"/>
    </source>
</evidence>
<reference evidence="11 12" key="1">
    <citation type="submission" date="2017-04" db="EMBL/GenBank/DDBJ databases">
        <authorList>
            <person name="Afonso C.L."/>
            <person name="Miller P.J."/>
            <person name="Scott M.A."/>
            <person name="Spackman E."/>
            <person name="Goraichik I."/>
            <person name="Dimitrov K.M."/>
            <person name="Suarez D.L."/>
            <person name="Swayne D.E."/>
        </authorList>
    </citation>
    <scope>NUCLEOTIDE SEQUENCE [LARGE SCALE GENOMIC DNA]</scope>
    <source>
        <strain evidence="11 12">USBA 355</strain>
    </source>
</reference>
<dbReference type="PANTHER" id="PTHR45825:SF11">
    <property type="entry name" value="ALPHA AMYLASE DOMAIN-CONTAINING PROTEIN"/>
    <property type="match status" value="1"/>
</dbReference>
<dbReference type="NCBIfam" id="NF001899">
    <property type="entry name" value="PRK00654.1-2"/>
    <property type="match status" value="1"/>
</dbReference>
<keyword evidence="12" id="KW-1185">Reference proteome</keyword>